<keyword evidence="7" id="KW-1185">Reference proteome</keyword>
<evidence type="ECO:0000313" key="6">
    <source>
        <dbReference type="EMBL" id="TNN21499.1"/>
    </source>
</evidence>
<sequence>MVLRGTTNPFKEPFENHYVPVCARLILTPCSRPSHRCVSVSGSEVCEVVDHRCQHQCVSSPASYRCACRKGFTLNPDGKNCTAEDRCAAADHGCGHICANLPGGYECRCRPGYQLNADLKTCSSNYYFTLRVI</sequence>
<evidence type="ECO:0000259" key="5">
    <source>
        <dbReference type="PROSITE" id="PS01186"/>
    </source>
</evidence>
<dbReference type="Proteomes" id="UP000314294">
    <property type="component" value="Unassembled WGS sequence"/>
</dbReference>
<dbReference type="InterPro" id="IPR009030">
    <property type="entry name" value="Growth_fac_rcpt_cys_sf"/>
</dbReference>
<dbReference type="AlphaFoldDB" id="A0A4Z2DYI6"/>
<dbReference type="EMBL" id="SRLO01027601">
    <property type="protein sequence ID" value="TNN21499.1"/>
    <property type="molecule type" value="Genomic_DNA"/>
</dbReference>
<dbReference type="InterPro" id="IPR050751">
    <property type="entry name" value="ECM_structural_protein"/>
</dbReference>
<evidence type="ECO:0000256" key="2">
    <source>
        <dbReference type="ARBA" id="ARBA00022729"/>
    </source>
</evidence>
<dbReference type="SUPFAM" id="SSF57184">
    <property type="entry name" value="Growth factor receptor domain"/>
    <property type="match status" value="1"/>
</dbReference>
<evidence type="ECO:0000256" key="4">
    <source>
        <dbReference type="ARBA" id="ARBA00023157"/>
    </source>
</evidence>
<dbReference type="Pfam" id="PF14670">
    <property type="entry name" value="FXa_inhibition"/>
    <property type="match status" value="2"/>
</dbReference>
<keyword evidence="4" id="KW-1015">Disulfide bond</keyword>
<protein>
    <submittedName>
        <fullName evidence="6">Matrilin-2</fullName>
    </submittedName>
</protein>
<feature type="domain" description="EGF-like" evidence="5">
    <location>
        <begin position="66"/>
        <end position="81"/>
    </location>
</feature>
<dbReference type="FunFam" id="2.10.25.10:FF:000240">
    <property type="entry name" value="Vitamin K-dependent protein S"/>
    <property type="match status" value="1"/>
</dbReference>
<keyword evidence="3" id="KW-0677">Repeat</keyword>
<evidence type="ECO:0000313" key="7">
    <source>
        <dbReference type="Proteomes" id="UP000314294"/>
    </source>
</evidence>
<dbReference type="FunFam" id="2.10.25.10:FF:000041">
    <property type="entry name" value="matrilin-2 isoform X1"/>
    <property type="match status" value="1"/>
</dbReference>
<gene>
    <name evidence="6" type="primary">MATN2</name>
    <name evidence="6" type="ORF">EYF80_068390</name>
</gene>
<evidence type="ECO:0000256" key="1">
    <source>
        <dbReference type="ARBA" id="ARBA00022536"/>
    </source>
</evidence>
<dbReference type="GO" id="GO:0005509">
    <property type="term" value="F:calcium ion binding"/>
    <property type="evidence" value="ECO:0007669"/>
    <property type="project" value="InterPro"/>
</dbReference>
<keyword evidence="1" id="KW-0245">EGF-like domain</keyword>
<dbReference type="PANTHER" id="PTHR24034">
    <property type="entry name" value="EGF-LIKE DOMAIN-CONTAINING PROTEIN"/>
    <property type="match status" value="1"/>
</dbReference>
<dbReference type="PROSITE" id="PS00010">
    <property type="entry name" value="ASX_HYDROXYL"/>
    <property type="match status" value="1"/>
</dbReference>
<reference evidence="6 7" key="1">
    <citation type="submission" date="2019-03" db="EMBL/GenBank/DDBJ databases">
        <title>First draft genome of Liparis tanakae, snailfish: a comprehensive survey of snailfish specific genes.</title>
        <authorList>
            <person name="Kim W."/>
            <person name="Song I."/>
            <person name="Jeong J.-H."/>
            <person name="Kim D."/>
            <person name="Kim S."/>
            <person name="Ryu S."/>
            <person name="Song J.Y."/>
            <person name="Lee S.K."/>
        </authorList>
    </citation>
    <scope>NUCLEOTIDE SEQUENCE [LARGE SCALE GENOMIC DNA]</scope>
    <source>
        <tissue evidence="6">Muscle</tissue>
    </source>
</reference>
<dbReference type="SMART" id="SM00179">
    <property type="entry name" value="EGF_CA"/>
    <property type="match status" value="2"/>
</dbReference>
<accession>A0A4Z2DYI6</accession>
<proteinExistence type="predicted"/>
<feature type="domain" description="EGF-like" evidence="5">
    <location>
        <begin position="107"/>
        <end position="122"/>
    </location>
</feature>
<keyword evidence="2" id="KW-0732">Signal</keyword>
<dbReference type="PANTHER" id="PTHR24034:SF209">
    <property type="entry name" value="EGF-LIKE DOMAIN-CONTAINING PROTEIN"/>
    <property type="match status" value="1"/>
</dbReference>
<dbReference type="InterPro" id="IPR000742">
    <property type="entry name" value="EGF"/>
</dbReference>
<organism evidence="6 7">
    <name type="scientific">Liparis tanakae</name>
    <name type="common">Tanaka's snailfish</name>
    <dbReference type="NCBI Taxonomy" id="230148"/>
    <lineage>
        <taxon>Eukaryota</taxon>
        <taxon>Metazoa</taxon>
        <taxon>Chordata</taxon>
        <taxon>Craniata</taxon>
        <taxon>Vertebrata</taxon>
        <taxon>Euteleostomi</taxon>
        <taxon>Actinopterygii</taxon>
        <taxon>Neopterygii</taxon>
        <taxon>Teleostei</taxon>
        <taxon>Neoteleostei</taxon>
        <taxon>Acanthomorphata</taxon>
        <taxon>Eupercaria</taxon>
        <taxon>Perciformes</taxon>
        <taxon>Cottioidei</taxon>
        <taxon>Cottales</taxon>
        <taxon>Liparidae</taxon>
        <taxon>Liparis</taxon>
    </lineage>
</organism>
<dbReference type="SMART" id="SM00181">
    <property type="entry name" value="EGF"/>
    <property type="match status" value="2"/>
</dbReference>
<dbReference type="InterPro" id="IPR000152">
    <property type="entry name" value="EGF-type_Asp/Asn_hydroxyl_site"/>
</dbReference>
<dbReference type="OrthoDB" id="6022609at2759"/>
<dbReference type="PROSITE" id="PS01186">
    <property type="entry name" value="EGF_2"/>
    <property type="match status" value="2"/>
</dbReference>
<name>A0A4Z2DYI6_9TELE</name>
<evidence type="ECO:0000256" key="3">
    <source>
        <dbReference type="ARBA" id="ARBA00022737"/>
    </source>
</evidence>
<dbReference type="Gene3D" id="2.10.25.10">
    <property type="entry name" value="Laminin"/>
    <property type="match status" value="2"/>
</dbReference>
<dbReference type="InterPro" id="IPR001881">
    <property type="entry name" value="EGF-like_Ca-bd_dom"/>
</dbReference>
<comment type="caution">
    <text evidence="6">The sequence shown here is derived from an EMBL/GenBank/DDBJ whole genome shotgun (WGS) entry which is preliminary data.</text>
</comment>